<evidence type="ECO:0000313" key="4">
    <source>
        <dbReference type="EMBL" id="SHF30105.1"/>
    </source>
</evidence>
<evidence type="ECO:0000259" key="3">
    <source>
        <dbReference type="Pfam" id="PF03109"/>
    </source>
</evidence>
<evidence type="ECO:0000256" key="2">
    <source>
        <dbReference type="SAM" id="Phobius"/>
    </source>
</evidence>
<keyword evidence="2" id="KW-0812">Transmembrane</keyword>
<organism evidence="4 5">
    <name type="scientific">Arenibacter palladensis</name>
    <dbReference type="NCBI Taxonomy" id="237373"/>
    <lineage>
        <taxon>Bacteria</taxon>
        <taxon>Pseudomonadati</taxon>
        <taxon>Bacteroidota</taxon>
        <taxon>Flavobacteriia</taxon>
        <taxon>Flavobacteriales</taxon>
        <taxon>Flavobacteriaceae</taxon>
        <taxon>Arenibacter</taxon>
    </lineage>
</organism>
<proteinExistence type="inferred from homology"/>
<dbReference type="SUPFAM" id="SSF56112">
    <property type="entry name" value="Protein kinase-like (PK-like)"/>
    <property type="match status" value="1"/>
</dbReference>
<dbReference type="RefSeq" id="WP_072861874.1">
    <property type="nucleotide sequence ID" value="NZ_FQUX01000003.1"/>
</dbReference>
<name>A0A1M5AIX6_9FLAO</name>
<protein>
    <submittedName>
        <fullName evidence="4">Ubiquinone biosynthesis protein</fullName>
    </submittedName>
</protein>
<keyword evidence="4" id="KW-0830">Ubiquinone</keyword>
<sequence length="560" mass="63978">MFGIKFPQKQNLKRYNALFVVLTKYGFEDVMASSKARKFIPKNYLLKHPDKAKKLSESTFERIRMVLEELGPSYVKMGQIMSNRDDMLPPDLVKELEKLQDHAPSLQNFDVEKVLLQELDIDCSQHFLSIDPKPMAAASLAQVHKAQLSNGDWVVLKIQRPNIAEVIASDISIMKEVAEAMEKYSSQVKAFQPVKLVESFEKSINEELSFHREMDNMEHFAKNFKDNEAIYVPHLYRELSNDHIICMEWIDGIKVSELNKLKESNIDSSAVAKVGVDLYLEQVLEHGFFHADPHPGNLFVLPEIQKICFIDFGMMGTIMPNDKEALIELLLSFLKKDVRKIISVLKKIALKTEIPDEKKLEYDLYELIEGISNTSIRNIKLGTTLKQFKNVLYENKITIPHYLYILIRALVIIEGVGLKLDPEFNITDNLEPYMAKITRKRFGLKRLFQKNLNRFQDYNALLDKLPTDINEIVDKIKDGKLVIVHEHKGLNEFRKSLKTAFNRLVYAVIIAALSIGSALLVMADMPPKISGIPVLGAIGFSLSAIIGLVILISIYRNKED</sequence>
<feature type="transmembrane region" description="Helical" evidence="2">
    <location>
        <begin position="504"/>
        <end position="523"/>
    </location>
</feature>
<dbReference type="PANTHER" id="PTHR10566:SF113">
    <property type="entry name" value="PROTEIN ACTIVITY OF BC1 COMPLEX KINASE 7, CHLOROPLASTIC"/>
    <property type="match status" value="1"/>
</dbReference>
<keyword evidence="2" id="KW-0472">Membrane</keyword>
<feature type="transmembrane region" description="Helical" evidence="2">
    <location>
        <begin position="529"/>
        <end position="555"/>
    </location>
</feature>
<dbReference type="OrthoDB" id="9795390at2"/>
<dbReference type="EMBL" id="FQUX01000003">
    <property type="protein sequence ID" value="SHF30105.1"/>
    <property type="molecule type" value="Genomic_DNA"/>
</dbReference>
<evidence type="ECO:0000313" key="5">
    <source>
        <dbReference type="Proteomes" id="UP000184406"/>
    </source>
</evidence>
<comment type="similarity">
    <text evidence="1">Belongs to the protein kinase superfamily. ADCK protein kinase family.</text>
</comment>
<dbReference type="InterPro" id="IPR004147">
    <property type="entry name" value="ABC1_dom"/>
</dbReference>
<reference evidence="5" key="1">
    <citation type="submission" date="2016-11" db="EMBL/GenBank/DDBJ databases">
        <authorList>
            <person name="Varghese N."/>
            <person name="Submissions S."/>
        </authorList>
    </citation>
    <scope>NUCLEOTIDE SEQUENCE [LARGE SCALE GENOMIC DNA]</scope>
    <source>
        <strain evidence="5">DSM 17539</strain>
    </source>
</reference>
<accession>A0A1M5AIX6</accession>
<dbReference type="PANTHER" id="PTHR10566">
    <property type="entry name" value="CHAPERONE-ACTIVITY OF BC1 COMPLEX CABC1 -RELATED"/>
    <property type="match status" value="1"/>
</dbReference>
<dbReference type="InterPro" id="IPR050154">
    <property type="entry name" value="UbiB_kinase"/>
</dbReference>
<evidence type="ECO:0000256" key="1">
    <source>
        <dbReference type="ARBA" id="ARBA00009670"/>
    </source>
</evidence>
<dbReference type="InterPro" id="IPR011009">
    <property type="entry name" value="Kinase-like_dom_sf"/>
</dbReference>
<dbReference type="Pfam" id="PF03109">
    <property type="entry name" value="ABC1"/>
    <property type="match status" value="1"/>
</dbReference>
<keyword evidence="5" id="KW-1185">Reference proteome</keyword>
<keyword evidence="2" id="KW-1133">Transmembrane helix</keyword>
<dbReference type="Proteomes" id="UP000184406">
    <property type="component" value="Unassembled WGS sequence"/>
</dbReference>
<dbReference type="AlphaFoldDB" id="A0A1M5AIX6"/>
<gene>
    <name evidence="4" type="ORF">SAMN03080594_103263</name>
</gene>
<dbReference type="CDD" id="cd05121">
    <property type="entry name" value="ABC1_ADCK3-like"/>
    <property type="match status" value="1"/>
</dbReference>
<feature type="domain" description="ABC1 atypical kinase-like" evidence="3">
    <location>
        <begin position="98"/>
        <end position="343"/>
    </location>
</feature>